<feature type="transmembrane region" description="Helical" evidence="7">
    <location>
        <begin position="101"/>
        <end position="123"/>
    </location>
</feature>
<dbReference type="CDD" id="cd06261">
    <property type="entry name" value="TM_PBP2"/>
    <property type="match status" value="1"/>
</dbReference>
<keyword evidence="6 7" id="KW-0472">Membrane</keyword>
<dbReference type="Gene3D" id="1.10.3720.10">
    <property type="entry name" value="MetI-like"/>
    <property type="match status" value="1"/>
</dbReference>
<dbReference type="Proteomes" id="UP000587524">
    <property type="component" value="Unassembled WGS sequence"/>
</dbReference>
<feature type="transmembrane region" description="Helical" evidence="7">
    <location>
        <begin position="12"/>
        <end position="30"/>
    </location>
</feature>
<dbReference type="Pfam" id="PF19300">
    <property type="entry name" value="BPD_transp_1_N"/>
    <property type="match status" value="1"/>
</dbReference>
<feature type="transmembrane region" description="Helical" evidence="7">
    <location>
        <begin position="202"/>
        <end position="221"/>
    </location>
</feature>
<dbReference type="PROSITE" id="PS50928">
    <property type="entry name" value="ABC_TM1"/>
    <property type="match status" value="1"/>
</dbReference>
<dbReference type="Pfam" id="PF00528">
    <property type="entry name" value="BPD_transp_1"/>
    <property type="match status" value="1"/>
</dbReference>
<dbReference type="InterPro" id="IPR000515">
    <property type="entry name" value="MetI-like"/>
</dbReference>
<organism evidence="9 10">
    <name type="scientific">Aminobacter ciceronei</name>
    <dbReference type="NCBI Taxonomy" id="150723"/>
    <lineage>
        <taxon>Bacteria</taxon>
        <taxon>Pseudomonadati</taxon>
        <taxon>Pseudomonadota</taxon>
        <taxon>Alphaproteobacteria</taxon>
        <taxon>Hyphomicrobiales</taxon>
        <taxon>Phyllobacteriaceae</taxon>
        <taxon>Aminobacter</taxon>
    </lineage>
</organism>
<dbReference type="InterPro" id="IPR045621">
    <property type="entry name" value="BPD_transp_1_N"/>
</dbReference>
<accession>A0ABR6CFD4</accession>
<comment type="subcellular location">
    <subcellularLocation>
        <location evidence="1 7">Cell membrane</location>
        <topology evidence="1 7">Multi-pass membrane protein</topology>
    </subcellularLocation>
</comment>
<evidence type="ECO:0000256" key="1">
    <source>
        <dbReference type="ARBA" id="ARBA00004651"/>
    </source>
</evidence>
<comment type="similarity">
    <text evidence="7">Belongs to the binding-protein-dependent transport system permease family.</text>
</comment>
<keyword evidence="3" id="KW-1003">Cell membrane</keyword>
<reference evidence="9 10" key="1">
    <citation type="submission" date="2020-08" db="EMBL/GenBank/DDBJ databases">
        <title>Genomic Encyclopedia of Type Strains, Phase IV (KMG-IV): sequencing the most valuable type-strain genomes for metagenomic binning, comparative biology and taxonomic classification.</title>
        <authorList>
            <person name="Goeker M."/>
        </authorList>
    </citation>
    <scope>NUCLEOTIDE SEQUENCE [LARGE SCALE GENOMIC DNA]</scope>
    <source>
        <strain evidence="9 10">DSM 17455</strain>
    </source>
</reference>
<evidence type="ECO:0000313" key="10">
    <source>
        <dbReference type="Proteomes" id="UP000587524"/>
    </source>
</evidence>
<keyword evidence="4 7" id="KW-0812">Transmembrane</keyword>
<evidence type="ECO:0000256" key="6">
    <source>
        <dbReference type="ARBA" id="ARBA00023136"/>
    </source>
</evidence>
<comment type="caution">
    <text evidence="9">The sequence shown here is derived from an EMBL/GenBank/DDBJ whole genome shotgun (WGS) entry which is preliminary data.</text>
</comment>
<name>A0ABR6CFD4_9HYPH</name>
<protein>
    <submittedName>
        <fullName evidence="9">Peptide/nickel transport system permease protein</fullName>
    </submittedName>
</protein>
<dbReference type="RefSeq" id="WP_182575787.1">
    <property type="nucleotide sequence ID" value="NZ_JACJHY010000038.1"/>
</dbReference>
<dbReference type="SUPFAM" id="SSF161098">
    <property type="entry name" value="MetI-like"/>
    <property type="match status" value="1"/>
</dbReference>
<evidence type="ECO:0000256" key="2">
    <source>
        <dbReference type="ARBA" id="ARBA00022448"/>
    </source>
</evidence>
<sequence>MLEFICRRILSLFPVILGLLVLTYALLYLAPSDPATILAGENASVEDIQAVRKEYGLDRPVYVQFGMYLKQVSVGNLGVSMYSNRPVLEDIAQRLPATIELALVSLVLMAIGGITLGTMGAVWHNSPIDHVTRMISVAGLAIATFWLAIMLQLVFAMVLGWFPVRGRIPPEMVPPVQITGLYLLDSILTLNFSAFRDAVRHITLPAITLAFGGLATVARFTRSSMLENLTKEYVSYQHATGVPFRRIIVPYVLRNSVITAVTQLGLLFGSLISGAVVVEMIFDWPGIGSYLVNAIFTSDYKVILAVTIVVGVIYALVNIIVDVIHAMIDPRLR</sequence>
<gene>
    <name evidence="9" type="ORF">HNQ97_005745</name>
</gene>
<feature type="domain" description="ABC transmembrane type-1" evidence="8">
    <location>
        <begin position="95"/>
        <end position="321"/>
    </location>
</feature>
<evidence type="ECO:0000256" key="7">
    <source>
        <dbReference type="RuleBase" id="RU363032"/>
    </source>
</evidence>
<evidence type="ECO:0000256" key="4">
    <source>
        <dbReference type="ARBA" id="ARBA00022692"/>
    </source>
</evidence>
<evidence type="ECO:0000313" key="9">
    <source>
        <dbReference type="EMBL" id="MBA9023717.1"/>
    </source>
</evidence>
<dbReference type="InterPro" id="IPR035906">
    <property type="entry name" value="MetI-like_sf"/>
</dbReference>
<dbReference type="PANTHER" id="PTHR43163">
    <property type="entry name" value="DIPEPTIDE TRANSPORT SYSTEM PERMEASE PROTEIN DPPB-RELATED"/>
    <property type="match status" value="1"/>
</dbReference>
<evidence type="ECO:0000256" key="5">
    <source>
        <dbReference type="ARBA" id="ARBA00022989"/>
    </source>
</evidence>
<feature type="transmembrane region" description="Helical" evidence="7">
    <location>
        <begin position="135"/>
        <end position="162"/>
    </location>
</feature>
<proteinExistence type="inferred from homology"/>
<feature type="transmembrane region" description="Helical" evidence="7">
    <location>
        <begin position="264"/>
        <end position="282"/>
    </location>
</feature>
<dbReference type="PANTHER" id="PTHR43163:SF6">
    <property type="entry name" value="DIPEPTIDE TRANSPORT SYSTEM PERMEASE PROTEIN DPPB-RELATED"/>
    <property type="match status" value="1"/>
</dbReference>
<keyword evidence="5 7" id="KW-1133">Transmembrane helix</keyword>
<keyword evidence="10" id="KW-1185">Reference proteome</keyword>
<evidence type="ECO:0000259" key="8">
    <source>
        <dbReference type="PROSITE" id="PS50928"/>
    </source>
</evidence>
<dbReference type="EMBL" id="JACJHZ010000038">
    <property type="protein sequence ID" value="MBA9023717.1"/>
    <property type="molecule type" value="Genomic_DNA"/>
</dbReference>
<feature type="transmembrane region" description="Helical" evidence="7">
    <location>
        <begin position="302"/>
        <end position="324"/>
    </location>
</feature>
<keyword evidence="2 7" id="KW-0813">Transport</keyword>
<evidence type="ECO:0000256" key="3">
    <source>
        <dbReference type="ARBA" id="ARBA00022475"/>
    </source>
</evidence>